<evidence type="ECO:0000313" key="3">
    <source>
        <dbReference type="Proteomes" id="UP000663207"/>
    </source>
</evidence>
<name>A0ABX7R378_9GAMM</name>
<keyword evidence="1" id="KW-1133">Transmembrane helix</keyword>
<dbReference type="EMBL" id="CP071502">
    <property type="protein sequence ID" value="QSX37616.1"/>
    <property type="molecule type" value="Genomic_DNA"/>
</dbReference>
<accession>A0ABX7R378</accession>
<reference evidence="2 3" key="1">
    <citation type="submission" date="2021-03" db="EMBL/GenBank/DDBJ databases">
        <title>Novel species identification of genus Shewanella.</title>
        <authorList>
            <person name="Liu G."/>
            <person name="Zhang Q."/>
        </authorList>
    </citation>
    <scope>NUCLEOTIDE SEQUENCE [LARGE SCALE GENOMIC DNA]</scope>
    <source>
        <strain evidence="2 3">FJAT-52962</strain>
    </source>
</reference>
<proteinExistence type="predicted"/>
<keyword evidence="1" id="KW-0812">Transmembrane</keyword>
<evidence type="ECO:0000313" key="2">
    <source>
        <dbReference type="EMBL" id="QSX37616.1"/>
    </source>
</evidence>
<protein>
    <submittedName>
        <fullName evidence="2">Uncharacterized protein</fullName>
    </submittedName>
</protein>
<organism evidence="2 3">
    <name type="scientific">Shewanella sedimentimangrovi</name>
    <dbReference type="NCBI Taxonomy" id="2814293"/>
    <lineage>
        <taxon>Bacteria</taxon>
        <taxon>Pseudomonadati</taxon>
        <taxon>Pseudomonadota</taxon>
        <taxon>Gammaproteobacteria</taxon>
        <taxon>Alteromonadales</taxon>
        <taxon>Shewanellaceae</taxon>
        <taxon>Shewanella</taxon>
    </lineage>
</organism>
<sequence length="109" mass="11743">MAHMLLLGMILFVFTVVPVRISASVFGAECTGLGACAMAVAMGTLVSLVLAFTIGGLWAIILSYLSMSYVYSKYLGFSTQGSLLFTSGVIMFQLAIFQFSQDLVKSLFF</sequence>
<gene>
    <name evidence="2" type="ORF">JYB85_01910</name>
</gene>
<keyword evidence="1" id="KW-0472">Membrane</keyword>
<evidence type="ECO:0000256" key="1">
    <source>
        <dbReference type="SAM" id="Phobius"/>
    </source>
</evidence>
<feature type="transmembrane region" description="Helical" evidence="1">
    <location>
        <begin position="37"/>
        <end position="62"/>
    </location>
</feature>
<feature type="transmembrane region" description="Helical" evidence="1">
    <location>
        <begin position="74"/>
        <end position="99"/>
    </location>
</feature>
<dbReference type="RefSeq" id="WP_207380810.1">
    <property type="nucleotide sequence ID" value="NZ_CP071502.1"/>
</dbReference>
<dbReference type="Proteomes" id="UP000663207">
    <property type="component" value="Chromosome"/>
</dbReference>
<keyword evidence="3" id="KW-1185">Reference proteome</keyword>